<gene>
    <name evidence="2" type="ORF">GO621_12665</name>
</gene>
<evidence type="ECO:0000313" key="3">
    <source>
        <dbReference type="Proteomes" id="UP000462014"/>
    </source>
</evidence>
<dbReference type="RefSeq" id="WP_157567567.1">
    <property type="nucleotide sequence ID" value="NZ_WPIK01000010.1"/>
</dbReference>
<evidence type="ECO:0008006" key="4">
    <source>
        <dbReference type="Google" id="ProtNLM"/>
    </source>
</evidence>
<dbReference type="AlphaFoldDB" id="A0A7K1SYP6"/>
<dbReference type="Proteomes" id="UP000462014">
    <property type="component" value="Unassembled WGS sequence"/>
</dbReference>
<evidence type="ECO:0000256" key="1">
    <source>
        <dbReference type="SAM" id="SignalP"/>
    </source>
</evidence>
<feature type="chain" id="PRO_5029724865" description="ABM domain-containing protein" evidence="1">
    <location>
        <begin position="28"/>
        <end position="246"/>
    </location>
</feature>
<organism evidence="2 3">
    <name type="scientific">Mucilaginibacter arboris</name>
    <dbReference type="NCBI Taxonomy" id="2682090"/>
    <lineage>
        <taxon>Bacteria</taxon>
        <taxon>Pseudomonadati</taxon>
        <taxon>Bacteroidota</taxon>
        <taxon>Sphingobacteriia</taxon>
        <taxon>Sphingobacteriales</taxon>
        <taxon>Sphingobacteriaceae</taxon>
        <taxon>Mucilaginibacter</taxon>
    </lineage>
</organism>
<reference evidence="2 3" key="1">
    <citation type="submission" date="2019-12" db="EMBL/GenBank/DDBJ databases">
        <title>Mucilaginibacter sp. HMF7410 genome sequencing and assembly.</title>
        <authorList>
            <person name="Kang H."/>
            <person name="Cha I."/>
            <person name="Kim H."/>
            <person name="Joh K."/>
        </authorList>
    </citation>
    <scope>NUCLEOTIDE SEQUENCE [LARGE SCALE GENOMIC DNA]</scope>
    <source>
        <strain evidence="2 3">HMF7410</strain>
    </source>
</reference>
<dbReference type="PROSITE" id="PS51257">
    <property type="entry name" value="PROKAR_LIPOPROTEIN"/>
    <property type="match status" value="1"/>
</dbReference>
<dbReference type="InterPro" id="IPR011008">
    <property type="entry name" value="Dimeric_a/b-barrel"/>
</dbReference>
<evidence type="ECO:0000313" key="2">
    <source>
        <dbReference type="EMBL" id="MVN22388.1"/>
    </source>
</evidence>
<accession>A0A7K1SYP6</accession>
<name>A0A7K1SYP6_9SPHI</name>
<sequence length="246" mass="28652">MKRAFTYIFMAAIVVLFTAGCNSSSNNQQTKKAPKRQPVNYANYVIEIITYKTKKGVQQAEYTRLDSIVQQRYTQKQPGYISKESGIDQQGNWLVVLSWDNAAHADADQQAFIKNPLWNGVQKIIDTATIDRKRFFVKDDQSNSLKDVKPYVIELATFKEKKQVQRDTFEKRDQQVDADYISRQTGYITRRTGIAEDGERLMMIYWKTLADADAGMKEFLKEQSVQDYYKMIDWKTVEMKRFQAVN</sequence>
<feature type="signal peptide" evidence="1">
    <location>
        <begin position="1"/>
        <end position="27"/>
    </location>
</feature>
<protein>
    <recommendedName>
        <fullName evidence="4">ABM domain-containing protein</fullName>
    </recommendedName>
</protein>
<comment type="caution">
    <text evidence="2">The sequence shown here is derived from an EMBL/GenBank/DDBJ whole genome shotgun (WGS) entry which is preliminary data.</text>
</comment>
<proteinExistence type="predicted"/>
<keyword evidence="1" id="KW-0732">Signal</keyword>
<keyword evidence="3" id="KW-1185">Reference proteome</keyword>
<dbReference type="SUPFAM" id="SSF54909">
    <property type="entry name" value="Dimeric alpha+beta barrel"/>
    <property type="match status" value="1"/>
</dbReference>
<dbReference type="EMBL" id="WPIK01000010">
    <property type="protein sequence ID" value="MVN22388.1"/>
    <property type="molecule type" value="Genomic_DNA"/>
</dbReference>